<dbReference type="AlphaFoldDB" id="A0A3N0ZAI6"/>
<evidence type="ECO:0000313" key="3">
    <source>
        <dbReference type="Proteomes" id="UP000281406"/>
    </source>
</evidence>
<feature type="compositionally biased region" description="Low complexity" evidence="1">
    <location>
        <begin position="1"/>
        <end position="35"/>
    </location>
</feature>
<accession>A0A3N0ZAI6</accession>
<sequence length="115" mass="12636">MGLKTPTAEQTTTIAAQTGLKTPTAEQTTTIAAQTGLKTPMAEQTTTTADQGHDSIGRGLRKALQGSDWNNLSGHVETDRKLRDHLRGRFRTDRKFIAYEAGFMDRGKLWSGLMD</sequence>
<reference evidence="2 3" key="1">
    <citation type="submission" date="2018-10" db="EMBL/GenBank/DDBJ databases">
        <title>Genome assembly for a Yunnan-Guizhou Plateau 3E fish, Anabarilius grahami (Regan), and its evolutionary and genetic applications.</title>
        <authorList>
            <person name="Jiang W."/>
        </authorList>
    </citation>
    <scope>NUCLEOTIDE SEQUENCE [LARGE SCALE GENOMIC DNA]</scope>
    <source>
        <strain evidence="2">AG-KIZ</strain>
        <tissue evidence="2">Muscle</tissue>
    </source>
</reference>
<dbReference type="Proteomes" id="UP000281406">
    <property type="component" value="Unassembled WGS sequence"/>
</dbReference>
<evidence type="ECO:0000256" key="1">
    <source>
        <dbReference type="SAM" id="MobiDB-lite"/>
    </source>
</evidence>
<dbReference type="EMBL" id="RJVU01001236">
    <property type="protein sequence ID" value="ROL55322.1"/>
    <property type="molecule type" value="Genomic_DNA"/>
</dbReference>
<evidence type="ECO:0000313" key="2">
    <source>
        <dbReference type="EMBL" id="ROL55322.1"/>
    </source>
</evidence>
<comment type="caution">
    <text evidence="2">The sequence shown here is derived from an EMBL/GenBank/DDBJ whole genome shotgun (WGS) entry which is preliminary data.</text>
</comment>
<proteinExistence type="predicted"/>
<organism evidence="2 3">
    <name type="scientific">Anabarilius grahami</name>
    <name type="common">Kanglang fish</name>
    <name type="synonym">Barilius grahami</name>
    <dbReference type="NCBI Taxonomy" id="495550"/>
    <lineage>
        <taxon>Eukaryota</taxon>
        <taxon>Metazoa</taxon>
        <taxon>Chordata</taxon>
        <taxon>Craniata</taxon>
        <taxon>Vertebrata</taxon>
        <taxon>Euteleostomi</taxon>
        <taxon>Actinopterygii</taxon>
        <taxon>Neopterygii</taxon>
        <taxon>Teleostei</taxon>
        <taxon>Ostariophysi</taxon>
        <taxon>Cypriniformes</taxon>
        <taxon>Xenocyprididae</taxon>
        <taxon>Xenocypridinae</taxon>
        <taxon>Xenocypridinae incertae sedis</taxon>
        <taxon>Anabarilius</taxon>
    </lineage>
</organism>
<name>A0A3N0ZAI6_ANAGA</name>
<protein>
    <submittedName>
        <fullName evidence="2">Uncharacterized protein</fullName>
    </submittedName>
</protein>
<gene>
    <name evidence="2" type="ORF">DPX16_8953</name>
</gene>
<keyword evidence="3" id="KW-1185">Reference proteome</keyword>
<feature type="region of interest" description="Disordered" evidence="1">
    <location>
        <begin position="1"/>
        <end position="56"/>
    </location>
</feature>